<dbReference type="InParanoid" id="A0A4W3JN38"/>
<dbReference type="InterPro" id="IPR000315">
    <property type="entry name" value="Znf_B-box"/>
</dbReference>
<organism evidence="10 11">
    <name type="scientific">Callorhinchus milii</name>
    <name type="common">Ghost shark</name>
    <dbReference type="NCBI Taxonomy" id="7868"/>
    <lineage>
        <taxon>Eukaryota</taxon>
        <taxon>Metazoa</taxon>
        <taxon>Chordata</taxon>
        <taxon>Craniata</taxon>
        <taxon>Vertebrata</taxon>
        <taxon>Chondrichthyes</taxon>
        <taxon>Holocephali</taxon>
        <taxon>Chimaeriformes</taxon>
        <taxon>Callorhinchidae</taxon>
        <taxon>Callorhinchus</taxon>
    </lineage>
</organism>
<dbReference type="InterPro" id="IPR027370">
    <property type="entry name" value="Znf-RING_euk"/>
</dbReference>
<dbReference type="PRINTS" id="PR01407">
    <property type="entry name" value="BUTYPHLNCDUF"/>
</dbReference>
<dbReference type="Pfam" id="PF00622">
    <property type="entry name" value="SPRY"/>
    <property type="match status" value="1"/>
</dbReference>
<dbReference type="GO" id="GO:0008270">
    <property type="term" value="F:zinc ion binding"/>
    <property type="evidence" value="ECO:0007669"/>
    <property type="project" value="UniProtKB-KW"/>
</dbReference>
<dbReference type="Pfam" id="PF00643">
    <property type="entry name" value="zf-B_box"/>
    <property type="match status" value="1"/>
</dbReference>
<reference evidence="10" key="5">
    <citation type="submission" date="2025-09" db="UniProtKB">
        <authorList>
            <consortium name="Ensembl"/>
        </authorList>
    </citation>
    <scope>IDENTIFICATION</scope>
</reference>
<dbReference type="Gene3D" id="3.30.40.10">
    <property type="entry name" value="Zinc/RING finger domain, C3HC4 (zinc finger)"/>
    <property type="match status" value="1"/>
</dbReference>
<dbReference type="CDD" id="cd19769">
    <property type="entry name" value="Bbox2_TRIM16-like"/>
    <property type="match status" value="1"/>
</dbReference>
<dbReference type="InterPro" id="IPR017907">
    <property type="entry name" value="Znf_RING_CS"/>
</dbReference>
<dbReference type="STRING" id="7868.ENSCMIP00000033485"/>
<dbReference type="PANTHER" id="PTHR25465">
    <property type="entry name" value="B-BOX DOMAIN CONTAINING"/>
    <property type="match status" value="1"/>
</dbReference>
<reference evidence="11" key="3">
    <citation type="journal article" date="2014" name="Nature">
        <title>Elephant shark genome provides unique insights into gnathostome evolution.</title>
        <authorList>
            <consortium name="International Elephant Shark Genome Sequencing Consortium"/>
            <person name="Venkatesh B."/>
            <person name="Lee A.P."/>
            <person name="Ravi V."/>
            <person name="Maurya A.K."/>
            <person name="Lian M.M."/>
            <person name="Swann J.B."/>
            <person name="Ohta Y."/>
            <person name="Flajnik M.F."/>
            <person name="Sutoh Y."/>
            <person name="Kasahara M."/>
            <person name="Hoon S."/>
            <person name="Gangu V."/>
            <person name="Roy S.W."/>
            <person name="Irimia M."/>
            <person name="Korzh V."/>
            <person name="Kondrychyn I."/>
            <person name="Lim Z.W."/>
            <person name="Tay B.H."/>
            <person name="Tohari S."/>
            <person name="Kong K.W."/>
            <person name="Ho S."/>
            <person name="Lorente-Galdos B."/>
            <person name="Quilez J."/>
            <person name="Marques-Bonet T."/>
            <person name="Raney B.J."/>
            <person name="Ingham P.W."/>
            <person name="Tay A."/>
            <person name="Hillier L.W."/>
            <person name="Minx P."/>
            <person name="Boehm T."/>
            <person name="Wilson R.K."/>
            <person name="Brenner S."/>
            <person name="Warren W.C."/>
        </authorList>
    </citation>
    <scope>NUCLEOTIDE SEQUENCE [LARGE SCALE GENOMIC DNA]</scope>
</reference>
<evidence type="ECO:0000256" key="5">
    <source>
        <dbReference type="ARBA" id="ARBA00022859"/>
    </source>
</evidence>
<evidence type="ECO:0000259" key="9">
    <source>
        <dbReference type="PROSITE" id="PS50188"/>
    </source>
</evidence>
<evidence type="ECO:0000313" key="11">
    <source>
        <dbReference type="Proteomes" id="UP000314986"/>
    </source>
</evidence>
<dbReference type="GO" id="GO:0005737">
    <property type="term" value="C:cytoplasm"/>
    <property type="evidence" value="ECO:0007669"/>
    <property type="project" value="UniProtKB-ARBA"/>
</dbReference>
<keyword evidence="2" id="KW-0479">Metal-binding</keyword>
<dbReference type="InterPro" id="IPR013083">
    <property type="entry name" value="Znf_RING/FYVE/PHD"/>
</dbReference>
<evidence type="ECO:0000256" key="1">
    <source>
        <dbReference type="ARBA" id="ARBA00022588"/>
    </source>
</evidence>
<dbReference type="SMART" id="SM00184">
    <property type="entry name" value="RING"/>
    <property type="match status" value="1"/>
</dbReference>
<dbReference type="InterPro" id="IPR051051">
    <property type="entry name" value="E3_ubiq-ligase_TRIM/RNF"/>
</dbReference>
<dbReference type="SMART" id="SM00336">
    <property type="entry name" value="BBOX"/>
    <property type="match status" value="1"/>
</dbReference>
<dbReference type="Pfam" id="PF13765">
    <property type="entry name" value="PRY"/>
    <property type="match status" value="1"/>
</dbReference>
<dbReference type="InterPro" id="IPR003879">
    <property type="entry name" value="Butyrophylin_SPRY"/>
</dbReference>
<evidence type="ECO:0000256" key="6">
    <source>
        <dbReference type="PROSITE-ProRule" id="PRU00024"/>
    </source>
</evidence>
<dbReference type="SUPFAM" id="SSF57845">
    <property type="entry name" value="B-box zinc-binding domain"/>
    <property type="match status" value="1"/>
</dbReference>
<dbReference type="Pfam" id="PF13445">
    <property type="entry name" value="zf-RING_UBOX"/>
    <property type="match status" value="1"/>
</dbReference>
<dbReference type="PROSITE" id="PS50089">
    <property type="entry name" value="ZF_RING_2"/>
    <property type="match status" value="1"/>
</dbReference>
<sequence length="545" mass="61187">MSSNGSEELICSICLSVYAEPVSLTCGHSFCKACAEELWQSQEAGGRFSCPECRVEFGQRPAPSRNVKLCSIVEQFQKVQVTANQVWCDFCLDQPLAAAKTCLNCETSLCDLHLQKHLEKPALKHHHMVEATLSLADRKCPEHQELLRYYCSNDGVCACVTCYVAGAHRNHDVKTLKEAHDEKRAALSQTLRRLNEAGRLTDGASAELADNVRAVEGTGADMRDKIAALYREIGAFLGKRERETLDCINAQESDIVNRLKVQQEEVECRKRGISKALKQLQVLYDQRDPVVFFKEFAARDPGIISAEEHSTQVTKESLDMKMMSVMVQKKLEGVAGETDALLAKHGFHTQGGSQLTFDLNTANRHLVFSNDLKTVSWKGELEPYPNSPERFEHYSQVLCSQGFSSGCYYFEVEIPREHTMYLVGITYKEIKRKENRTAALVGFNNLSWSVFWRNRNLIGLHNSKGTPLTYTAYPCKIGIWLDYDSGVLSFYQVADTLTHLCTFETVFTDPVFLGVCIQGAGSFATLWLNVAPVNCLYHVTVTFYS</sequence>
<protein>
    <submittedName>
        <fullName evidence="10">E3 ubiquitin-protein ligase TRIM62-like</fullName>
    </submittedName>
</protein>
<dbReference type="PANTHER" id="PTHR25465:SF41">
    <property type="entry name" value="E3 UBIQUITIN-PROTEIN LIGASE RNF135"/>
    <property type="match status" value="1"/>
</dbReference>
<proteinExistence type="predicted"/>
<feature type="domain" description="B box-type" evidence="8">
    <location>
        <begin position="135"/>
        <end position="176"/>
    </location>
</feature>
<dbReference type="Gene3D" id="2.60.120.920">
    <property type="match status" value="1"/>
</dbReference>
<keyword evidence="4" id="KW-0862">Zinc</keyword>
<feature type="domain" description="B30.2/SPRY" evidence="9">
    <location>
        <begin position="334"/>
        <end position="533"/>
    </location>
</feature>
<dbReference type="InterPro" id="IPR043136">
    <property type="entry name" value="B30.2/SPRY_sf"/>
</dbReference>
<dbReference type="SUPFAM" id="SSF57850">
    <property type="entry name" value="RING/U-box"/>
    <property type="match status" value="1"/>
</dbReference>
<dbReference type="AlphaFoldDB" id="A0A4W3JN38"/>
<dbReference type="SUPFAM" id="SSF49899">
    <property type="entry name" value="Concanavalin A-like lectins/glucanases"/>
    <property type="match status" value="1"/>
</dbReference>
<feature type="domain" description="RING-type" evidence="7">
    <location>
        <begin position="11"/>
        <end position="54"/>
    </location>
</feature>
<dbReference type="GO" id="GO:0045087">
    <property type="term" value="P:innate immune response"/>
    <property type="evidence" value="ECO:0007669"/>
    <property type="project" value="UniProtKB-KW"/>
</dbReference>
<dbReference type="PROSITE" id="PS00518">
    <property type="entry name" value="ZF_RING_1"/>
    <property type="match status" value="1"/>
</dbReference>
<reference evidence="11" key="2">
    <citation type="journal article" date="2007" name="PLoS Biol.">
        <title>Survey sequencing and comparative analysis of the elephant shark (Callorhinchus milii) genome.</title>
        <authorList>
            <person name="Venkatesh B."/>
            <person name="Kirkness E.F."/>
            <person name="Loh Y.H."/>
            <person name="Halpern A.L."/>
            <person name="Lee A.P."/>
            <person name="Johnson J."/>
            <person name="Dandona N."/>
            <person name="Viswanathan L.D."/>
            <person name="Tay A."/>
            <person name="Venter J.C."/>
            <person name="Strausberg R.L."/>
            <person name="Brenner S."/>
        </authorList>
    </citation>
    <scope>NUCLEOTIDE SEQUENCE [LARGE SCALE GENOMIC DNA]</scope>
</reference>
<dbReference type="PROSITE" id="PS50119">
    <property type="entry name" value="ZF_BBOX"/>
    <property type="match status" value="1"/>
</dbReference>
<keyword evidence="5" id="KW-0391">Immunity</keyword>
<evidence type="ECO:0000259" key="8">
    <source>
        <dbReference type="PROSITE" id="PS50119"/>
    </source>
</evidence>
<dbReference type="InterPro" id="IPR006574">
    <property type="entry name" value="PRY"/>
</dbReference>
<dbReference type="InterPro" id="IPR001870">
    <property type="entry name" value="B30.2/SPRY"/>
</dbReference>
<keyword evidence="11" id="KW-1185">Reference proteome</keyword>
<dbReference type="SMART" id="SM00449">
    <property type="entry name" value="SPRY"/>
    <property type="match status" value="1"/>
</dbReference>
<evidence type="ECO:0000256" key="4">
    <source>
        <dbReference type="ARBA" id="ARBA00022833"/>
    </source>
</evidence>
<dbReference type="Proteomes" id="UP000314986">
    <property type="component" value="Unassembled WGS sequence"/>
</dbReference>
<dbReference type="PROSITE" id="PS50188">
    <property type="entry name" value="B302_SPRY"/>
    <property type="match status" value="1"/>
</dbReference>
<dbReference type="InterPro" id="IPR003877">
    <property type="entry name" value="SPRY_dom"/>
</dbReference>
<dbReference type="SMART" id="SM00589">
    <property type="entry name" value="PRY"/>
    <property type="match status" value="1"/>
</dbReference>
<reference evidence="11" key="1">
    <citation type="journal article" date="2006" name="Science">
        <title>Ancient noncoding elements conserved in the human genome.</title>
        <authorList>
            <person name="Venkatesh B."/>
            <person name="Kirkness E.F."/>
            <person name="Loh Y.H."/>
            <person name="Halpern A.L."/>
            <person name="Lee A.P."/>
            <person name="Johnson J."/>
            <person name="Dandona N."/>
            <person name="Viswanathan L.D."/>
            <person name="Tay A."/>
            <person name="Venter J.C."/>
            <person name="Strausberg R.L."/>
            <person name="Brenner S."/>
        </authorList>
    </citation>
    <scope>NUCLEOTIDE SEQUENCE [LARGE SCALE GENOMIC DNA]</scope>
</reference>
<accession>A0A4W3JN38</accession>
<dbReference type="InterPro" id="IPR001841">
    <property type="entry name" value="Znf_RING"/>
</dbReference>
<name>A0A4W3JN38_CALMI</name>
<dbReference type="Gene3D" id="3.30.160.60">
    <property type="entry name" value="Classic Zinc Finger"/>
    <property type="match status" value="1"/>
</dbReference>
<gene>
    <name evidence="10" type="primary">LOC103191267</name>
</gene>
<reference evidence="10" key="4">
    <citation type="submission" date="2025-08" db="UniProtKB">
        <authorList>
            <consortium name="Ensembl"/>
        </authorList>
    </citation>
    <scope>IDENTIFICATION</scope>
</reference>
<dbReference type="OMA" id="ERFEHYS"/>
<dbReference type="GeneTree" id="ENSGT01030000234583"/>
<keyword evidence="1" id="KW-0399">Innate immunity</keyword>
<evidence type="ECO:0000256" key="2">
    <source>
        <dbReference type="ARBA" id="ARBA00022723"/>
    </source>
</evidence>
<dbReference type="InterPro" id="IPR013320">
    <property type="entry name" value="ConA-like_dom_sf"/>
</dbReference>
<evidence type="ECO:0000259" key="7">
    <source>
        <dbReference type="PROSITE" id="PS50089"/>
    </source>
</evidence>
<keyword evidence="3 6" id="KW-0863">Zinc-finger</keyword>
<evidence type="ECO:0000313" key="10">
    <source>
        <dbReference type="Ensembl" id="ENSCMIP00000033485.1"/>
    </source>
</evidence>
<dbReference type="Ensembl" id="ENSCMIT00000033991.1">
    <property type="protein sequence ID" value="ENSCMIP00000033485.1"/>
    <property type="gene ID" value="ENSCMIG00000014275.1"/>
</dbReference>
<evidence type="ECO:0000256" key="3">
    <source>
        <dbReference type="ARBA" id="ARBA00022771"/>
    </source>
</evidence>